<evidence type="ECO:0000313" key="3">
    <source>
        <dbReference type="Proteomes" id="UP000236447"/>
    </source>
</evidence>
<accession>A0A2I7L8D4</accession>
<dbReference type="AlphaFoldDB" id="A0A2I7L8D4"/>
<name>A0A2I7L8D4_9RHOB</name>
<evidence type="ECO:0000313" key="2">
    <source>
        <dbReference type="EMBL" id="AUQ98554.1"/>
    </source>
</evidence>
<feature type="region of interest" description="Disordered" evidence="1">
    <location>
        <begin position="30"/>
        <end position="70"/>
    </location>
</feature>
<feature type="compositionally biased region" description="Basic residues" evidence="1">
    <location>
        <begin position="59"/>
        <end position="70"/>
    </location>
</feature>
<proteinExistence type="predicted"/>
<gene>
    <name evidence="2" type="ORF">PhaeoP88_01171</name>
</gene>
<organism evidence="2 3">
    <name type="scientific">Phaeobacter inhibens</name>
    <dbReference type="NCBI Taxonomy" id="221822"/>
    <lineage>
        <taxon>Bacteria</taxon>
        <taxon>Pseudomonadati</taxon>
        <taxon>Pseudomonadota</taxon>
        <taxon>Alphaproteobacteria</taxon>
        <taxon>Rhodobacterales</taxon>
        <taxon>Roseobacteraceae</taxon>
        <taxon>Phaeobacter</taxon>
    </lineage>
</organism>
<protein>
    <submittedName>
        <fullName evidence="2">Uncharacterized protein</fullName>
    </submittedName>
</protein>
<dbReference type="Proteomes" id="UP000236447">
    <property type="component" value="Chromosome"/>
</dbReference>
<reference evidence="2 3" key="1">
    <citation type="journal article" date="2017" name="Front. Microbiol.">
        <title>Phaeobacter piscinae sp. nov., a species of the Roseobacter group and potential aquaculture probiont.</title>
        <authorList>
            <person name="Sonnenschein E.C."/>
            <person name="Phippen C.B.W."/>
            <person name="Nielsen K.F."/>
            <person name="Mateiu R.V."/>
            <person name="Melchiorsen J."/>
            <person name="Gram L."/>
            <person name="Overmann J."/>
            <person name="Freese H.M."/>
        </authorList>
    </citation>
    <scope>NUCLEOTIDE SEQUENCE [LARGE SCALE GENOMIC DNA]</scope>
    <source>
        <strain evidence="2 3">P88</strain>
    </source>
</reference>
<reference evidence="2 3" key="2">
    <citation type="journal article" date="2017" name="Genome Biol. Evol.">
        <title>Trajectories and Drivers of Genome Evolution in Surface-Associated Marine Phaeobacter.</title>
        <authorList>
            <person name="Freese H.M."/>
            <person name="Sikorski J."/>
            <person name="Bunk B."/>
            <person name="Scheuner C."/>
            <person name="Meier-Kolthoff J.P."/>
            <person name="Sproer C."/>
            <person name="Gram L."/>
            <person name="Overmann J."/>
        </authorList>
    </citation>
    <scope>NUCLEOTIDE SEQUENCE [LARGE SCALE GENOMIC DNA]</scope>
    <source>
        <strain evidence="2 3">P88</strain>
    </source>
</reference>
<sequence length="70" mass="7678">MNIERILNMILRRLVGRAVNAGVNAGIKAVSKRGKGQGAGKGQDTRPLPQDEAAAQKARLMRRNTRPPRF</sequence>
<dbReference type="RefSeq" id="WP_076619711.1">
    <property type="nucleotide sequence ID" value="NZ_CP010610.1"/>
</dbReference>
<dbReference type="EMBL" id="CP010725">
    <property type="protein sequence ID" value="AUQ98554.1"/>
    <property type="molecule type" value="Genomic_DNA"/>
</dbReference>
<evidence type="ECO:0000256" key="1">
    <source>
        <dbReference type="SAM" id="MobiDB-lite"/>
    </source>
</evidence>